<evidence type="ECO:0000313" key="3">
    <source>
        <dbReference type="Proteomes" id="UP000245926"/>
    </source>
</evidence>
<reference evidence="3" key="1">
    <citation type="submission" date="2018-05" db="EMBL/GenBank/DDBJ databases">
        <title>Complete Genome Sequence of Methylobacterium sp. 17SD2-17.</title>
        <authorList>
            <person name="Srinivasan S."/>
        </authorList>
    </citation>
    <scope>NUCLEOTIDE SEQUENCE [LARGE SCALE GENOMIC DNA]</scope>
    <source>
        <strain evidence="3">17SD2-17</strain>
    </source>
</reference>
<name>A0A2U8W847_9HYPH</name>
<proteinExistence type="predicted"/>
<organism evidence="2 3">
    <name type="scientific">Methylobacterium durans</name>
    <dbReference type="NCBI Taxonomy" id="2202825"/>
    <lineage>
        <taxon>Bacteria</taxon>
        <taxon>Pseudomonadati</taxon>
        <taxon>Pseudomonadota</taxon>
        <taxon>Alphaproteobacteria</taxon>
        <taxon>Hyphomicrobiales</taxon>
        <taxon>Methylobacteriaceae</taxon>
        <taxon>Methylobacterium</taxon>
    </lineage>
</organism>
<accession>A0A2U8W847</accession>
<sequence>MTRNLVFALALLAGTAGPALAEGTHTINAWGARFEVPNAPVSGPAIGAPSSYDNLVPVARSVPRAYSSVNGNVSVAQPSASVSAPTRQINVWGAHFDVPAY</sequence>
<dbReference type="EMBL" id="CP029550">
    <property type="protein sequence ID" value="AWN42297.1"/>
    <property type="molecule type" value="Genomic_DNA"/>
</dbReference>
<keyword evidence="3" id="KW-1185">Reference proteome</keyword>
<protein>
    <recommendedName>
        <fullName evidence="4">Porin</fullName>
    </recommendedName>
</protein>
<feature type="chain" id="PRO_5016009059" description="Porin" evidence="1">
    <location>
        <begin position="22"/>
        <end position="101"/>
    </location>
</feature>
<dbReference type="KEGG" id="mets:DK389_19625"/>
<evidence type="ECO:0000313" key="2">
    <source>
        <dbReference type="EMBL" id="AWN42297.1"/>
    </source>
</evidence>
<dbReference type="AlphaFoldDB" id="A0A2U8W847"/>
<evidence type="ECO:0000256" key="1">
    <source>
        <dbReference type="SAM" id="SignalP"/>
    </source>
</evidence>
<dbReference type="RefSeq" id="WP_109892037.1">
    <property type="nucleotide sequence ID" value="NZ_CP029550.1"/>
</dbReference>
<feature type="signal peptide" evidence="1">
    <location>
        <begin position="1"/>
        <end position="21"/>
    </location>
</feature>
<dbReference type="Proteomes" id="UP000245926">
    <property type="component" value="Chromosome"/>
</dbReference>
<evidence type="ECO:0008006" key="4">
    <source>
        <dbReference type="Google" id="ProtNLM"/>
    </source>
</evidence>
<gene>
    <name evidence="2" type="ORF">DK389_19625</name>
</gene>
<keyword evidence="1" id="KW-0732">Signal</keyword>